<evidence type="ECO:0000313" key="11">
    <source>
        <dbReference type="Ensembl" id="ENSSAUP00010062476.1"/>
    </source>
</evidence>
<name>A0A671YGI7_SPAAU</name>
<evidence type="ECO:0000256" key="7">
    <source>
        <dbReference type="SAM" id="Coils"/>
    </source>
</evidence>
<evidence type="ECO:0000256" key="2">
    <source>
        <dbReference type="ARBA" id="ARBA00006946"/>
    </source>
</evidence>
<accession>A0A671YGI7</accession>
<feature type="coiled-coil region" evidence="7">
    <location>
        <begin position="444"/>
        <end position="627"/>
    </location>
</feature>
<dbReference type="GO" id="GO:0005874">
    <property type="term" value="C:microtubule"/>
    <property type="evidence" value="ECO:0007669"/>
    <property type="project" value="UniProtKB-KW"/>
</dbReference>
<keyword evidence="5 7" id="KW-0175">Coiled coil</keyword>
<evidence type="ECO:0000256" key="5">
    <source>
        <dbReference type="ARBA" id="ARBA00023054"/>
    </source>
</evidence>
<dbReference type="GO" id="GO:0005737">
    <property type="term" value="C:cytoplasm"/>
    <property type="evidence" value="ECO:0007669"/>
    <property type="project" value="TreeGrafter"/>
</dbReference>
<feature type="coiled-coil region" evidence="7">
    <location>
        <begin position="212"/>
        <end position="311"/>
    </location>
</feature>
<evidence type="ECO:0000256" key="4">
    <source>
        <dbReference type="ARBA" id="ARBA00022701"/>
    </source>
</evidence>
<evidence type="ECO:0000256" key="3">
    <source>
        <dbReference type="ARBA" id="ARBA00022490"/>
    </source>
</evidence>
<comment type="subcellular location">
    <subcellularLocation>
        <location evidence="1">Cytoplasm</location>
        <location evidence="1">Cytoskeleton</location>
    </subcellularLocation>
</comment>
<feature type="region of interest" description="Disordered" evidence="8">
    <location>
        <begin position="660"/>
        <end position="681"/>
    </location>
</feature>
<dbReference type="InterPro" id="IPR043936">
    <property type="entry name" value="HOOK_N"/>
</dbReference>
<dbReference type="GO" id="GO:0005813">
    <property type="term" value="C:centrosome"/>
    <property type="evidence" value="ECO:0007669"/>
    <property type="project" value="TreeGrafter"/>
</dbReference>
<feature type="coiled-coil region" evidence="7">
    <location>
        <begin position="356"/>
        <end position="397"/>
    </location>
</feature>
<dbReference type="GO" id="GO:0031122">
    <property type="term" value="P:cytoplasmic microtubule organization"/>
    <property type="evidence" value="ECO:0007669"/>
    <property type="project" value="InterPro"/>
</dbReference>
<evidence type="ECO:0000259" key="9">
    <source>
        <dbReference type="Pfam" id="PF05622"/>
    </source>
</evidence>
<dbReference type="Pfam" id="PF05622">
    <property type="entry name" value="HOOK"/>
    <property type="match status" value="1"/>
</dbReference>
<dbReference type="PANTHER" id="PTHR18947:SF37">
    <property type="entry name" value="PROTEIN HOOK HOMOLOG 2"/>
    <property type="match status" value="1"/>
</dbReference>
<dbReference type="GO" id="GO:0051959">
    <property type="term" value="F:dynein light intermediate chain binding"/>
    <property type="evidence" value="ECO:0007669"/>
    <property type="project" value="TreeGrafter"/>
</dbReference>
<reference evidence="11" key="3">
    <citation type="submission" date="2025-09" db="UniProtKB">
        <authorList>
            <consortium name="Ensembl"/>
        </authorList>
    </citation>
    <scope>IDENTIFICATION</scope>
</reference>
<organism evidence="11 12">
    <name type="scientific">Sparus aurata</name>
    <name type="common">Gilthead sea bream</name>
    <dbReference type="NCBI Taxonomy" id="8175"/>
    <lineage>
        <taxon>Eukaryota</taxon>
        <taxon>Metazoa</taxon>
        <taxon>Chordata</taxon>
        <taxon>Craniata</taxon>
        <taxon>Vertebrata</taxon>
        <taxon>Euteleostomi</taxon>
        <taxon>Actinopterygii</taxon>
        <taxon>Neopterygii</taxon>
        <taxon>Teleostei</taxon>
        <taxon>Neoteleostei</taxon>
        <taxon>Acanthomorphata</taxon>
        <taxon>Eupercaria</taxon>
        <taxon>Spariformes</taxon>
        <taxon>Sparidae</taxon>
        <taxon>Sparus</taxon>
    </lineage>
</organism>
<dbReference type="GO" id="GO:0030705">
    <property type="term" value="P:cytoskeleton-dependent intracellular transport"/>
    <property type="evidence" value="ECO:0007669"/>
    <property type="project" value="InterPro"/>
</dbReference>
<reference evidence="11" key="2">
    <citation type="submission" date="2025-08" db="UniProtKB">
        <authorList>
            <consortium name="Ensembl"/>
        </authorList>
    </citation>
    <scope>IDENTIFICATION</scope>
</reference>
<feature type="region of interest" description="Disordered" evidence="8">
    <location>
        <begin position="120"/>
        <end position="142"/>
    </location>
</feature>
<dbReference type="Proteomes" id="UP000472265">
    <property type="component" value="Chromosome 23"/>
</dbReference>
<keyword evidence="6" id="KW-0206">Cytoskeleton</keyword>
<proteinExistence type="inferred from homology"/>
<dbReference type="Gene3D" id="1.10.418.10">
    <property type="entry name" value="Calponin-like domain"/>
    <property type="match status" value="1"/>
</dbReference>
<dbReference type="GeneTree" id="ENSGT00940000160152"/>
<comment type="similarity">
    <text evidence="2">Belongs to the hook family.</text>
</comment>
<reference evidence="11" key="1">
    <citation type="submission" date="2021-04" db="EMBL/GenBank/DDBJ databases">
        <authorList>
            <consortium name="Wellcome Sanger Institute Data Sharing"/>
        </authorList>
    </citation>
    <scope>NUCLEOTIDE SEQUENCE [LARGE SCALE GENOMIC DNA]</scope>
</reference>
<protein>
    <submittedName>
        <fullName evidence="11">Hook microtubule tethering protein 2</fullName>
    </submittedName>
</protein>
<dbReference type="FunFam" id="1.10.418.10:FF:000024">
    <property type="entry name" value="Hook homolog 3 (Drosophila)"/>
    <property type="match status" value="1"/>
</dbReference>
<dbReference type="SUPFAM" id="SSF116907">
    <property type="entry name" value="Hook domain"/>
    <property type="match status" value="1"/>
</dbReference>
<dbReference type="Pfam" id="PF19047">
    <property type="entry name" value="HOOK_N"/>
    <property type="match status" value="1"/>
</dbReference>
<keyword evidence="4" id="KW-0493">Microtubule</keyword>
<evidence type="ECO:0000256" key="6">
    <source>
        <dbReference type="ARBA" id="ARBA00023212"/>
    </source>
</evidence>
<keyword evidence="3" id="KW-0963">Cytoplasm</keyword>
<dbReference type="InterPro" id="IPR008636">
    <property type="entry name" value="Hook_C"/>
</dbReference>
<dbReference type="PANTHER" id="PTHR18947">
    <property type="entry name" value="HOOK PROTEINS"/>
    <property type="match status" value="1"/>
</dbReference>
<keyword evidence="12" id="KW-1185">Reference proteome</keyword>
<feature type="domain" description="Hook C-terminal" evidence="9">
    <location>
        <begin position="164"/>
        <end position="671"/>
    </location>
</feature>
<evidence type="ECO:0000256" key="1">
    <source>
        <dbReference type="ARBA" id="ARBA00004245"/>
    </source>
</evidence>
<dbReference type="Ensembl" id="ENSSAUT00010065512.1">
    <property type="protein sequence ID" value="ENSSAUP00010062476.1"/>
    <property type="gene ID" value="ENSSAUG00010025205.1"/>
</dbReference>
<sequence>MSRDVSSLSSPEFSCALINRDPSWFNETWLGRIKEESGANWRLKVSNLKKILKSMLEYYHDVLGHQVSDEHLPDVNLIGELGDVTELGKLVQLVLGCAVSCEKKQGKLCAVKWGGEKKEKESQLLSKEPSSEPGSPETYGDFDYQSRKYYFLSEEAGEKEDLSQRCRDLEHQVSTPDDEKSSLQAETRSLKEKLSRFDFQDASTTAITGKKLLLLQSQMEQLQEENYRLENSRDDMRVRGEILEREVTELQLRNEELTSLAQEAQALKDEMDILRHSSDRVNQLEALVETYKRKLEDLGDLRRQVRLLEERNTVYMQRTCELEEELRRANASSVAMLSDLQAHELHTKHSAEAMKAEKWQFEYKNLHDKYDALLKEKERLISERDTLRETNDELRCAQVQQRCLSGAVLLSSSCFPPLFSLFVSFHRETVVRLQSENKMLCVQEETYRQKVVEVQAELEDAQRSKNALETQNRLNQQQISELRSQVEELQKALQEQDSKTEDSSLLKKKLEEHLEKLHEAHSDLQKKREVIDDLEPKADSNMAKKIDELQEILRKKDEDMKQMEERYKRYVDKARTVIKTLDPKQPVTATPEIQALKNQLTEKERKIQHLEHDYEKSRARHDQEEKLIISAWYNMGMALHQKVSGERVGPSNQAMSFLAQQRQSTNAKRGLTRYTGNRLSH</sequence>
<dbReference type="GO" id="GO:0010256">
    <property type="term" value="P:endomembrane system organization"/>
    <property type="evidence" value="ECO:0007669"/>
    <property type="project" value="UniProtKB-ARBA"/>
</dbReference>
<evidence type="ECO:0000313" key="12">
    <source>
        <dbReference type="Proteomes" id="UP000472265"/>
    </source>
</evidence>
<gene>
    <name evidence="11" type="primary">HOOK2</name>
</gene>
<dbReference type="InterPro" id="IPR036872">
    <property type="entry name" value="CH_dom_sf"/>
</dbReference>
<evidence type="ECO:0000259" key="10">
    <source>
        <dbReference type="Pfam" id="PF19047"/>
    </source>
</evidence>
<feature type="compositionally biased region" description="Low complexity" evidence="8">
    <location>
        <begin position="123"/>
        <end position="137"/>
    </location>
</feature>
<dbReference type="GO" id="GO:0008017">
    <property type="term" value="F:microtubule binding"/>
    <property type="evidence" value="ECO:0007669"/>
    <property type="project" value="InterPro"/>
</dbReference>
<dbReference type="AlphaFoldDB" id="A0A671YGI7"/>
<feature type="domain" description="HOOK N-terminal" evidence="10">
    <location>
        <begin position="14"/>
        <end position="108"/>
    </location>
</feature>
<evidence type="ECO:0000256" key="8">
    <source>
        <dbReference type="SAM" id="MobiDB-lite"/>
    </source>
</evidence>